<dbReference type="NCBIfam" id="TIGR00229">
    <property type="entry name" value="sensory_box"/>
    <property type="match status" value="1"/>
</dbReference>
<accession>A0ABD5S557</accession>
<dbReference type="PROSITE" id="PS50113">
    <property type="entry name" value="PAC"/>
    <property type="match status" value="1"/>
</dbReference>
<name>A0ABD5S557_9EURY</name>
<comment type="caution">
    <text evidence="8">The sequence shown here is derived from an EMBL/GenBank/DDBJ whole genome shotgun (WGS) entry which is preliminary data.</text>
</comment>
<evidence type="ECO:0000256" key="5">
    <source>
        <dbReference type="ARBA" id="ARBA00022777"/>
    </source>
</evidence>
<proteinExistence type="predicted"/>
<sequence>MVVLHDVTDQRRTERRFRALIEKSTNTISVLDEAGRVRYASPSHERLLGYDPEALVGRSALDLVHPQDRERVRSRFRSVLRGSSDARMEFRIRHADGSWRTFAGTMDDQLDDPDVEGIIFSCHDVTERRGHEQRLQVLNRVLRHDVRNDVNVIDGYAELLSDRHDDPTTASYVDVIRGKTADLVSLSDKARQLDEALTREGGPEPVDLAALTRRRI</sequence>
<dbReference type="GO" id="GO:0004673">
    <property type="term" value="F:protein histidine kinase activity"/>
    <property type="evidence" value="ECO:0007669"/>
    <property type="project" value="UniProtKB-EC"/>
</dbReference>
<feature type="domain" description="PAC" evidence="7">
    <location>
        <begin position="86"/>
        <end position="137"/>
    </location>
</feature>
<keyword evidence="4" id="KW-0808">Transferase</keyword>
<evidence type="ECO:0000259" key="7">
    <source>
        <dbReference type="PROSITE" id="PS50113"/>
    </source>
</evidence>
<dbReference type="SMART" id="SM00091">
    <property type="entry name" value="PAS"/>
    <property type="match status" value="1"/>
</dbReference>
<dbReference type="PANTHER" id="PTHR43304:SF1">
    <property type="entry name" value="PAC DOMAIN-CONTAINING PROTEIN"/>
    <property type="match status" value="1"/>
</dbReference>
<dbReference type="InterPro" id="IPR000700">
    <property type="entry name" value="PAS-assoc_C"/>
</dbReference>
<dbReference type="InterPro" id="IPR036097">
    <property type="entry name" value="HisK_dim/P_sf"/>
</dbReference>
<dbReference type="Gene3D" id="3.30.450.20">
    <property type="entry name" value="PAS domain"/>
    <property type="match status" value="1"/>
</dbReference>
<dbReference type="EC" id="2.7.13.3" evidence="2"/>
<dbReference type="SUPFAM" id="SSF47384">
    <property type="entry name" value="Homodimeric domain of signal transducing histidine kinase"/>
    <property type="match status" value="1"/>
</dbReference>
<dbReference type="Pfam" id="PF00512">
    <property type="entry name" value="HisKA"/>
    <property type="match status" value="1"/>
</dbReference>
<keyword evidence="5" id="KW-0418">Kinase</keyword>
<gene>
    <name evidence="8" type="ORF">ACFQE1_20295</name>
</gene>
<dbReference type="PANTHER" id="PTHR43304">
    <property type="entry name" value="PHYTOCHROME-LIKE PROTEIN CPH1"/>
    <property type="match status" value="1"/>
</dbReference>
<organism evidence="8 9">
    <name type="scientific">Halobium palmae</name>
    <dbReference type="NCBI Taxonomy" id="1776492"/>
    <lineage>
        <taxon>Archaea</taxon>
        <taxon>Methanobacteriati</taxon>
        <taxon>Methanobacteriota</taxon>
        <taxon>Stenosarchaea group</taxon>
        <taxon>Halobacteria</taxon>
        <taxon>Halobacteriales</taxon>
        <taxon>Haloferacaceae</taxon>
        <taxon>Halobium</taxon>
    </lineage>
</organism>
<evidence type="ECO:0000256" key="3">
    <source>
        <dbReference type="ARBA" id="ARBA00022553"/>
    </source>
</evidence>
<keyword evidence="9" id="KW-1185">Reference proteome</keyword>
<dbReference type="InterPro" id="IPR000014">
    <property type="entry name" value="PAS"/>
</dbReference>
<comment type="catalytic activity">
    <reaction evidence="1">
        <text>ATP + protein L-histidine = ADP + protein N-phospho-L-histidine.</text>
        <dbReference type="EC" id="2.7.13.3"/>
    </reaction>
</comment>
<feature type="non-terminal residue" evidence="8">
    <location>
        <position position="216"/>
    </location>
</feature>
<dbReference type="AlphaFoldDB" id="A0ABD5S557"/>
<evidence type="ECO:0000313" key="9">
    <source>
        <dbReference type="Proteomes" id="UP001596328"/>
    </source>
</evidence>
<feature type="domain" description="PAS" evidence="6">
    <location>
        <begin position="13"/>
        <end position="83"/>
    </location>
</feature>
<dbReference type="InterPro" id="IPR003661">
    <property type="entry name" value="HisK_dim/P_dom"/>
</dbReference>
<dbReference type="Pfam" id="PF08447">
    <property type="entry name" value="PAS_3"/>
    <property type="match status" value="1"/>
</dbReference>
<dbReference type="PROSITE" id="PS50112">
    <property type="entry name" value="PAS"/>
    <property type="match status" value="1"/>
</dbReference>
<evidence type="ECO:0000256" key="1">
    <source>
        <dbReference type="ARBA" id="ARBA00000085"/>
    </source>
</evidence>
<evidence type="ECO:0000256" key="4">
    <source>
        <dbReference type="ARBA" id="ARBA00022679"/>
    </source>
</evidence>
<dbReference type="InterPro" id="IPR013655">
    <property type="entry name" value="PAS_fold_3"/>
</dbReference>
<evidence type="ECO:0000313" key="8">
    <source>
        <dbReference type="EMBL" id="MFC6726664.1"/>
    </source>
</evidence>
<dbReference type="InterPro" id="IPR035965">
    <property type="entry name" value="PAS-like_dom_sf"/>
</dbReference>
<dbReference type="SUPFAM" id="SSF55785">
    <property type="entry name" value="PYP-like sensor domain (PAS domain)"/>
    <property type="match status" value="1"/>
</dbReference>
<dbReference type="EMBL" id="JBHSWU010001296">
    <property type="protein sequence ID" value="MFC6726664.1"/>
    <property type="molecule type" value="Genomic_DNA"/>
</dbReference>
<dbReference type="CDD" id="cd00130">
    <property type="entry name" value="PAS"/>
    <property type="match status" value="1"/>
</dbReference>
<evidence type="ECO:0000259" key="6">
    <source>
        <dbReference type="PROSITE" id="PS50112"/>
    </source>
</evidence>
<dbReference type="Proteomes" id="UP001596328">
    <property type="component" value="Unassembled WGS sequence"/>
</dbReference>
<evidence type="ECO:0000256" key="2">
    <source>
        <dbReference type="ARBA" id="ARBA00012438"/>
    </source>
</evidence>
<keyword evidence="3" id="KW-0597">Phosphoprotein</keyword>
<reference evidence="8 9" key="1">
    <citation type="journal article" date="2019" name="Int. J. Syst. Evol. Microbiol.">
        <title>The Global Catalogue of Microorganisms (GCM) 10K type strain sequencing project: providing services to taxonomists for standard genome sequencing and annotation.</title>
        <authorList>
            <consortium name="The Broad Institute Genomics Platform"/>
            <consortium name="The Broad Institute Genome Sequencing Center for Infectious Disease"/>
            <person name="Wu L."/>
            <person name="Ma J."/>
        </authorList>
    </citation>
    <scope>NUCLEOTIDE SEQUENCE [LARGE SCALE GENOMIC DNA]</scope>
    <source>
        <strain evidence="8 9">NBRC 111368</strain>
    </source>
</reference>
<dbReference type="InterPro" id="IPR052162">
    <property type="entry name" value="Sensor_kinase/Photoreceptor"/>
</dbReference>
<protein>
    <recommendedName>
        <fullName evidence="2">histidine kinase</fullName>
        <ecNumber evidence="2">2.7.13.3</ecNumber>
    </recommendedName>
</protein>